<evidence type="ECO:0000313" key="2">
    <source>
        <dbReference type="EMBL" id="GAW83988.1"/>
    </source>
</evidence>
<reference evidence="3" key="1">
    <citation type="submission" date="2017-04" db="EMBL/GenBank/DDBJ databases">
        <title>Plasmodium gonderi genome.</title>
        <authorList>
            <person name="Arisue N."/>
            <person name="Honma H."/>
            <person name="Kawai S."/>
            <person name="Tougan T."/>
            <person name="Tanabe K."/>
            <person name="Horii T."/>
        </authorList>
    </citation>
    <scope>NUCLEOTIDE SEQUENCE [LARGE SCALE GENOMIC DNA]</scope>
    <source>
        <strain evidence="3">ATCC 30045</strain>
    </source>
</reference>
<accession>A0A1Y1JR78</accession>
<comment type="caution">
    <text evidence="2">The sequence shown here is derived from an EMBL/GenBank/DDBJ whole genome shotgun (WGS) entry which is preliminary data.</text>
</comment>
<evidence type="ECO:0000313" key="3">
    <source>
        <dbReference type="Proteomes" id="UP000195521"/>
    </source>
</evidence>
<gene>
    <name evidence="2" type="ORF">PGO_000470</name>
</gene>
<name>A0A1Y1JR78_PLAGO</name>
<keyword evidence="1" id="KW-1133">Transmembrane helix</keyword>
<dbReference type="Proteomes" id="UP000195521">
    <property type="component" value="Unassembled WGS sequence"/>
</dbReference>
<feature type="transmembrane region" description="Helical" evidence="1">
    <location>
        <begin position="278"/>
        <end position="302"/>
    </location>
</feature>
<dbReference type="GeneID" id="39744796"/>
<keyword evidence="3" id="KW-1185">Reference proteome</keyword>
<keyword evidence="1" id="KW-0812">Transmembrane</keyword>
<organism evidence="2 3">
    <name type="scientific">Plasmodium gonderi</name>
    <dbReference type="NCBI Taxonomy" id="77519"/>
    <lineage>
        <taxon>Eukaryota</taxon>
        <taxon>Sar</taxon>
        <taxon>Alveolata</taxon>
        <taxon>Apicomplexa</taxon>
        <taxon>Aconoidasida</taxon>
        <taxon>Haemosporida</taxon>
        <taxon>Plasmodiidae</taxon>
        <taxon>Plasmodium</taxon>
        <taxon>Plasmodium (Plasmodium)</taxon>
    </lineage>
</organism>
<evidence type="ECO:0000256" key="1">
    <source>
        <dbReference type="SAM" id="Phobius"/>
    </source>
</evidence>
<dbReference type="RefSeq" id="XP_028546577.1">
    <property type="nucleotide sequence ID" value="XM_028690776.1"/>
</dbReference>
<keyword evidence="1" id="KW-0472">Membrane</keyword>
<sequence>MDSSIDFNSIYPKCKNEYEEAKNIYRNGTPENTSLGFACRDICQELTGNRGMCGFYIDCLYTGSYLFHIKNNANIKKEESCSYYNYKLNKIFKNFSTTCTNNEQNCYNKITSNRTNVRINIPDICKDHIKKLEQGTYEIFNFMDELYMYLYKIPSGYYICHYREPCVKIYNNLLNKRKILQTQNDSIYNLLDSFSKLYNNYKNHGYYCRRAQNILDSPYERDRMLLQEDESRKKIQERNEKTEKAQDIDQVQEMTSSTVQQVTSELVTQVDTGTLTGITFLIITVATIIFFIYKFTVFGSLLHPRVKKLKKRYKPKSTDHFNLIDSLKISQDLSNHKCQIKYASES</sequence>
<protein>
    <submittedName>
        <fullName evidence="2">Variable surface protein</fullName>
    </submittedName>
</protein>
<dbReference type="EMBL" id="BDQF01000054">
    <property type="protein sequence ID" value="GAW83988.1"/>
    <property type="molecule type" value="Genomic_DNA"/>
</dbReference>
<dbReference type="AlphaFoldDB" id="A0A1Y1JR78"/>
<proteinExistence type="predicted"/>